<sequence>MSDSVQTMPSIADASTNEEDYFFTSLGLDDEDGSDGDEQDRNGIAGMKRSDDLLQPRNREDRMRAAYEESKRNYRESLNTLLGKIETDKTPPPAVSPSSENEKILKNRVDKLSREMFDTAMRTCVKLNDVKWAGYVADASQKYWKMPGHAGLAESASRAYHTAERYNDRGALYAYLVAAQQTLQVHTSSTTPSGAQHPQDPSLDVSAAFSRFLDLIEWVIDSVPANYAEPLFSELPEISGDDKAEISRPPRPQRSPPPSVTTSESYIRFGEELAGALMLTEKDLEISRKAWKKLGQLISLRLKAGNTDSSEADEGETTNMGRSVRSL</sequence>
<keyword evidence="2" id="KW-1185">Reference proteome</keyword>
<dbReference type="Proteomes" id="UP001241377">
    <property type="component" value="Unassembled WGS sequence"/>
</dbReference>
<protein>
    <submittedName>
        <fullName evidence="1">Uncharacterized protein</fullName>
    </submittedName>
</protein>
<reference evidence="1" key="1">
    <citation type="submission" date="2023-04" db="EMBL/GenBank/DDBJ databases">
        <title>Draft Genome sequencing of Naganishia species isolated from polar environments using Oxford Nanopore Technology.</title>
        <authorList>
            <person name="Leo P."/>
            <person name="Venkateswaran K."/>
        </authorList>
    </citation>
    <scope>NUCLEOTIDE SEQUENCE</scope>
    <source>
        <strain evidence="1">MNA-CCFEE 5261</strain>
    </source>
</reference>
<organism evidence="1 2">
    <name type="scientific">Naganishia cerealis</name>
    <dbReference type="NCBI Taxonomy" id="610337"/>
    <lineage>
        <taxon>Eukaryota</taxon>
        <taxon>Fungi</taxon>
        <taxon>Dikarya</taxon>
        <taxon>Basidiomycota</taxon>
        <taxon>Agaricomycotina</taxon>
        <taxon>Tremellomycetes</taxon>
        <taxon>Filobasidiales</taxon>
        <taxon>Filobasidiaceae</taxon>
        <taxon>Naganishia</taxon>
    </lineage>
</organism>
<accession>A0ACC2VDY9</accession>
<evidence type="ECO:0000313" key="2">
    <source>
        <dbReference type="Proteomes" id="UP001241377"/>
    </source>
</evidence>
<name>A0ACC2VDY9_9TREE</name>
<comment type="caution">
    <text evidence="1">The sequence shown here is derived from an EMBL/GenBank/DDBJ whole genome shotgun (WGS) entry which is preliminary data.</text>
</comment>
<dbReference type="EMBL" id="JASBWR010000087">
    <property type="protein sequence ID" value="KAJ9097348.1"/>
    <property type="molecule type" value="Genomic_DNA"/>
</dbReference>
<gene>
    <name evidence="1" type="ORF">QFC19_006816</name>
</gene>
<proteinExistence type="predicted"/>
<evidence type="ECO:0000313" key="1">
    <source>
        <dbReference type="EMBL" id="KAJ9097348.1"/>
    </source>
</evidence>